<protein>
    <submittedName>
        <fullName evidence="2">Uncharacterized protein</fullName>
    </submittedName>
</protein>
<reference evidence="3" key="1">
    <citation type="journal article" date="2019" name="Int. J. Syst. Evol. Microbiol.">
        <title>The Global Catalogue of Microorganisms (GCM) 10K type strain sequencing project: providing services to taxonomists for standard genome sequencing and annotation.</title>
        <authorList>
            <consortium name="The Broad Institute Genomics Platform"/>
            <consortium name="The Broad Institute Genome Sequencing Center for Infectious Disease"/>
            <person name="Wu L."/>
            <person name="Ma J."/>
        </authorList>
    </citation>
    <scope>NUCLEOTIDE SEQUENCE [LARGE SCALE GENOMIC DNA]</scope>
    <source>
        <strain evidence="3">JCM 16013</strain>
    </source>
</reference>
<accession>A0ABP5E631</accession>
<gene>
    <name evidence="2" type="ORF">GCM10009838_62440</name>
</gene>
<dbReference type="RefSeq" id="WP_344660740.1">
    <property type="nucleotide sequence ID" value="NZ_BAAAQM010000044.1"/>
</dbReference>
<name>A0ABP5E631_9ACTN</name>
<feature type="region of interest" description="Disordered" evidence="1">
    <location>
        <begin position="33"/>
        <end position="92"/>
    </location>
</feature>
<keyword evidence="3" id="KW-1185">Reference proteome</keyword>
<sequence length="92" mass="9259">MTDLSASGPLDQGAHSMDADGLTLRYRVHGTGPAVVAHPGGPGILDQSSDVPSEGRRPHGAAAVPGAAGTAAARVDLPRVDPRRAPWVSTAC</sequence>
<dbReference type="Proteomes" id="UP001499854">
    <property type="component" value="Unassembled WGS sequence"/>
</dbReference>
<evidence type="ECO:0000256" key="1">
    <source>
        <dbReference type="SAM" id="MobiDB-lite"/>
    </source>
</evidence>
<evidence type="ECO:0000313" key="3">
    <source>
        <dbReference type="Proteomes" id="UP001499854"/>
    </source>
</evidence>
<evidence type="ECO:0000313" key="2">
    <source>
        <dbReference type="EMBL" id="GAA1990693.1"/>
    </source>
</evidence>
<feature type="compositionally biased region" description="Low complexity" evidence="1">
    <location>
        <begin position="60"/>
        <end position="73"/>
    </location>
</feature>
<dbReference type="EMBL" id="BAAAQM010000044">
    <property type="protein sequence ID" value="GAA1990693.1"/>
    <property type="molecule type" value="Genomic_DNA"/>
</dbReference>
<proteinExistence type="predicted"/>
<comment type="caution">
    <text evidence="2">The sequence shown here is derived from an EMBL/GenBank/DDBJ whole genome shotgun (WGS) entry which is preliminary data.</text>
</comment>
<organism evidence="2 3">
    <name type="scientific">Catenulispora subtropica</name>
    <dbReference type="NCBI Taxonomy" id="450798"/>
    <lineage>
        <taxon>Bacteria</taxon>
        <taxon>Bacillati</taxon>
        <taxon>Actinomycetota</taxon>
        <taxon>Actinomycetes</taxon>
        <taxon>Catenulisporales</taxon>
        <taxon>Catenulisporaceae</taxon>
        <taxon>Catenulispora</taxon>
    </lineage>
</organism>